<organism evidence="2 3">
    <name type="scientific">Marinobacter pelagius</name>
    <dbReference type="NCBI Taxonomy" id="379482"/>
    <lineage>
        <taxon>Bacteria</taxon>
        <taxon>Pseudomonadati</taxon>
        <taxon>Pseudomonadota</taxon>
        <taxon>Gammaproteobacteria</taxon>
        <taxon>Pseudomonadales</taxon>
        <taxon>Marinobacteraceae</taxon>
        <taxon>Marinobacter</taxon>
    </lineage>
</organism>
<dbReference type="Proteomes" id="UP000252995">
    <property type="component" value="Unassembled WGS sequence"/>
</dbReference>
<accession>A0A366GWG3</accession>
<sequence length="52" mass="5527">MKKITLILASFVLALSATTTLAMDGQADDINEARSYPNKTADTVADVRVSAK</sequence>
<name>A0A366GWG3_9GAMM</name>
<dbReference type="RefSeq" id="WP_181799937.1">
    <property type="nucleotide sequence ID" value="NZ_QNRO01000004.1"/>
</dbReference>
<protein>
    <submittedName>
        <fullName evidence="2">Uncharacterized protein</fullName>
    </submittedName>
</protein>
<keyword evidence="1" id="KW-0732">Signal</keyword>
<comment type="caution">
    <text evidence="2">The sequence shown here is derived from an EMBL/GenBank/DDBJ whole genome shotgun (WGS) entry which is preliminary data.</text>
</comment>
<evidence type="ECO:0000313" key="2">
    <source>
        <dbReference type="EMBL" id="RBP32420.1"/>
    </source>
</evidence>
<evidence type="ECO:0000313" key="3">
    <source>
        <dbReference type="Proteomes" id="UP000252995"/>
    </source>
</evidence>
<reference evidence="2 3" key="1">
    <citation type="submission" date="2018-06" db="EMBL/GenBank/DDBJ databases">
        <title>Freshwater and sediment microbial communities from various areas in North America, analyzing microbe dynamics in response to fracking.</title>
        <authorList>
            <person name="Lamendella R."/>
        </authorList>
    </citation>
    <scope>NUCLEOTIDE SEQUENCE [LARGE SCALE GENOMIC DNA]</scope>
    <source>
        <strain evidence="2 3">114J</strain>
    </source>
</reference>
<evidence type="ECO:0000256" key="1">
    <source>
        <dbReference type="SAM" id="SignalP"/>
    </source>
</evidence>
<dbReference type="EMBL" id="QNRO01000004">
    <property type="protein sequence ID" value="RBP32420.1"/>
    <property type="molecule type" value="Genomic_DNA"/>
</dbReference>
<gene>
    <name evidence="2" type="ORF">DET50_104189</name>
</gene>
<dbReference type="AlphaFoldDB" id="A0A366GWG3"/>
<feature type="chain" id="PRO_5016933913" evidence="1">
    <location>
        <begin position="23"/>
        <end position="52"/>
    </location>
</feature>
<proteinExistence type="predicted"/>
<feature type="signal peptide" evidence="1">
    <location>
        <begin position="1"/>
        <end position="22"/>
    </location>
</feature>